<comment type="caution">
    <text evidence="12">The sequence shown here is derived from an EMBL/GenBank/DDBJ whole genome shotgun (WGS) entry which is preliminary data.</text>
</comment>
<reference evidence="12" key="1">
    <citation type="journal article" date="2021" name="Nat. Commun.">
        <title>Genetic determinants of endophytism in the Arabidopsis root mycobiome.</title>
        <authorList>
            <person name="Mesny F."/>
            <person name="Miyauchi S."/>
            <person name="Thiergart T."/>
            <person name="Pickel B."/>
            <person name="Atanasova L."/>
            <person name="Karlsson M."/>
            <person name="Huettel B."/>
            <person name="Barry K.W."/>
            <person name="Haridas S."/>
            <person name="Chen C."/>
            <person name="Bauer D."/>
            <person name="Andreopoulos W."/>
            <person name="Pangilinan J."/>
            <person name="LaButti K."/>
            <person name="Riley R."/>
            <person name="Lipzen A."/>
            <person name="Clum A."/>
            <person name="Drula E."/>
            <person name="Henrissat B."/>
            <person name="Kohler A."/>
            <person name="Grigoriev I.V."/>
            <person name="Martin F.M."/>
            <person name="Hacquard S."/>
        </authorList>
    </citation>
    <scope>NUCLEOTIDE SEQUENCE</scope>
    <source>
        <strain evidence="12">MPI-CAGE-CH-0235</strain>
    </source>
</reference>
<evidence type="ECO:0000256" key="9">
    <source>
        <dbReference type="ARBA" id="ARBA00025053"/>
    </source>
</evidence>
<keyword evidence="4 10" id="KW-0690">Ribosome biogenesis</keyword>
<keyword evidence="8 10" id="KW-0687">Ribonucleoprotein</keyword>
<dbReference type="Proteomes" id="UP000813444">
    <property type="component" value="Unassembled WGS sequence"/>
</dbReference>
<name>A0A8K0SMM9_9HYPO</name>
<dbReference type="PANTHER" id="PTHR21738:SF0">
    <property type="entry name" value="RIBOSOMAL RNA PROCESSING PROTEIN 36 HOMOLOG"/>
    <property type="match status" value="1"/>
</dbReference>
<evidence type="ECO:0000313" key="12">
    <source>
        <dbReference type="EMBL" id="KAH7318706.1"/>
    </source>
</evidence>
<feature type="compositionally biased region" description="Basic and acidic residues" evidence="11">
    <location>
        <begin position="289"/>
        <end position="308"/>
    </location>
</feature>
<dbReference type="PANTHER" id="PTHR21738">
    <property type="entry name" value="RIBOSOMAL RNA PROCESSING PROTEIN 36 HOMOLOG"/>
    <property type="match status" value="1"/>
</dbReference>
<evidence type="ECO:0000313" key="13">
    <source>
        <dbReference type="Proteomes" id="UP000813444"/>
    </source>
</evidence>
<comment type="function">
    <text evidence="9 10">Component of the 90S pre-ribosome involved in the maturation of rRNAs. Required for early cleavages of the pre-RNAs in the 40S ribosomal subunit maturation pathway.</text>
</comment>
<feature type="region of interest" description="Disordered" evidence="11">
    <location>
        <begin position="201"/>
        <end position="232"/>
    </location>
</feature>
<feature type="compositionally biased region" description="Basic and acidic residues" evidence="11">
    <location>
        <begin position="201"/>
        <end position="213"/>
    </location>
</feature>
<evidence type="ECO:0000256" key="7">
    <source>
        <dbReference type="ARBA" id="ARBA00023242"/>
    </source>
</evidence>
<evidence type="ECO:0000256" key="1">
    <source>
        <dbReference type="ARBA" id="ARBA00004604"/>
    </source>
</evidence>
<proteinExistence type="inferred from homology"/>
<sequence>MSSKRKPTSLGLERRVRPRREDDWEPEVGDDSSADDVSEEGIGRDDESEDGSEIDSEEEEDSEADEADDDNGAKVDLSTVSFGALARAQASLPPIGRKKKKPAREETPSEEPEEAPSRTRKPLPPQISHRTSKHAPQEMSSKRAVSRRREIIADTGPKHRDPRFEPLGDARVDAARASRAYSFLDEYRDREMADLRAQIKKTKDARAKEDLKRQLMSMESKKKARQRKEDEDKLLAEHRKQEKELVAQGKKPFYLKKSEQKKRLLMDRFAGMSKGQVDKAIAKKRKKVAGKEKKELDSLVRVRDRHER</sequence>
<dbReference type="AlphaFoldDB" id="A0A8K0SMM9"/>
<feature type="compositionally biased region" description="Basic and acidic residues" evidence="11">
    <location>
        <begin position="12"/>
        <end position="22"/>
    </location>
</feature>
<comment type="subcellular location">
    <subcellularLocation>
        <location evidence="1 10">Nucleus</location>
        <location evidence="1 10">Nucleolus</location>
    </subcellularLocation>
</comment>
<evidence type="ECO:0000256" key="8">
    <source>
        <dbReference type="ARBA" id="ARBA00023274"/>
    </source>
</evidence>
<gene>
    <name evidence="12" type="ORF">B0I35DRAFT_432779</name>
</gene>
<keyword evidence="6" id="KW-0175">Coiled coil</keyword>
<dbReference type="OrthoDB" id="448446at2759"/>
<evidence type="ECO:0000256" key="11">
    <source>
        <dbReference type="SAM" id="MobiDB-lite"/>
    </source>
</evidence>
<keyword evidence="13" id="KW-1185">Reference proteome</keyword>
<keyword evidence="7 10" id="KW-0539">Nucleus</keyword>
<feature type="compositionally biased region" description="Acidic residues" evidence="11">
    <location>
        <begin position="46"/>
        <end position="70"/>
    </location>
</feature>
<feature type="compositionally biased region" description="Acidic residues" evidence="11">
    <location>
        <begin position="23"/>
        <end position="39"/>
    </location>
</feature>
<evidence type="ECO:0000256" key="6">
    <source>
        <dbReference type="ARBA" id="ARBA00023054"/>
    </source>
</evidence>
<evidence type="ECO:0000256" key="4">
    <source>
        <dbReference type="ARBA" id="ARBA00022517"/>
    </source>
</evidence>
<evidence type="ECO:0000256" key="10">
    <source>
        <dbReference type="RuleBase" id="RU368027"/>
    </source>
</evidence>
<evidence type="ECO:0000256" key="5">
    <source>
        <dbReference type="ARBA" id="ARBA00022552"/>
    </source>
</evidence>
<feature type="region of interest" description="Disordered" evidence="11">
    <location>
        <begin position="1"/>
        <end position="168"/>
    </location>
</feature>
<dbReference type="GO" id="GO:0030686">
    <property type="term" value="C:90S preribosome"/>
    <property type="evidence" value="ECO:0007669"/>
    <property type="project" value="TreeGrafter"/>
</dbReference>
<feature type="region of interest" description="Disordered" evidence="11">
    <location>
        <begin position="275"/>
        <end position="308"/>
    </location>
</feature>
<comment type="subunit">
    <text evidence="3 10">Associates with 90S and pre-40S pre-ribosomal particles.</text>
</comment>
<keyword evidence="5 10" id="KW-0698">rRNA processing</keyword>
<dbReference type="Pfam" id="PF06102">
    <property type="entry name" value="RRP36"/>
    <property type="match status" value="1"/>
</dbReference>
<evidence type="ECO:0000256" key="2">
    <source>
        <dbReference type="ARBA" id="ARBA00009418"/>
    </source>
</evidence>
<evidence type="ECO:0000256" key="3">
    <source>
        <dbReference type="ARBA" id="ARBA00011167"/>
    </source>
</evidence>
<dbReference type="GO" id="GO:0005730">
    <property type="term" value="C:nucleolus"/>
    <property type="evidence" value="ECO:0007669"/>
    <property type="project" value="UniProtKB-SubCell"/>
</dbReference>
<comment type="similarity">
    <text evidence="2 10">Belongs to the RRP36 family.</text>
</comment>
<dbReference type="InterPro" id="IPR009292">
    <property type="entry name" value="RRP36"/>
</dbReference>
<dbReference type="EMBL" id="JAGPNK010000007">
    <property type="protein sequence ID" value="KAH7318706.1"/>
    <property type="molecule type" value="Genomic_DNA"/>
</dbReference>
<feature type="compositionally biased region" description="Basic and acidic residues" evidence="11">
    <location>
        <begin position="147"/>
        <end position="168"/>
    </location>
</feature>
<dbReference type="GO" id="GO:0000462">
    <property type="term" value="P:maturation of SSU-rRNA from tricistronic rRNA transcript (SSU-rRNA, 5.8S rRNA, LSU-rRNA)"/>
    <property type="evidence" value="ECO:0007669"/>
    <property type="project" value="TreeGrafter"/>
</dbReference>
<organism evidence="12 13">
    <name type="scientific">Stachybotrys elegans</name>
    <dbReference type="NCBI Taxonomy" id="80388"/>
    <lineage>
        <taxon>Eukaryota</taxon>
        <taxon>Fungi</taxon>
        <taxon>Dikarya</taxon>
        <taxon>Ascomycota</taxon>
        <taxon>Pezizomycotina</taxon>
        <taxon>Sordariomycetes</taxon>
        <taxon>Hypocreomycetidae</taxon>
        <taxon>Hypocreales</taxon>
        <taxon>Stachybotryaceae</taxon>
        <taxon>Stachybotrys</taxon>
    </lineage>
</organism>
<protein>
    <recommendedName>
        <fullName evidence="10">rRNA biogenesis protein RRP36</fullName>
    </recommendedName>
</protein>
<accession>A0A8K0SMM9</accession>